<name>A0A250IEY0_9BACT</name>
<proteinExistence type="predicted"/>
<evidence type="ECO:0000313" key="6">
    <source>
        <dbReference type="EMBL" id="ATB29793.1"/>
    </source>
</evidence>
<protein>
    <recommendedName>
        <fullName evidence="5">Cytochrome c domain-containing protein</fullName>
    </recommendedName>
</protein>
<dbReference type="GO" id="GO:0046872">
    <property type="term" value="F:metal ion binding"/>
    <property type="evidence" value="ECO:0007669"/>
    <property type="project" value="UniProtKB-KW"/>
</dbReference>
<gene>
    <name evidence="6" type="ORF">MEBOL_003248</name>
</gene>
<feature type="domain" description="Cytochrome c" evidence="5">
    <location>
        <begin position="87"/>
        <end position="171"/>
    </location>
</feature>
<keyword evidence="7" id="KW-1185">Reference proteome</keyword>
<keyword evidence="1 4" id="KW-0349">Heme</keyword>
<dbReference type="EMBL" id="CP022163">
    <property type="protein sequence ID" value="ATB29793.1"/>
    <property type="molecule type" value="Genomic_DNA"/>
</dbReference>
<evidence type="ECO:0000256" key="1">
    <source>
        <dbReference type="ARBA" id="ARBA00022617"/>
    </source>
</evidence>
<evidence type="ECO:0000256" key="2">
    <source>
        <dbReference type="ARBA" id="ARBA00022723"/>
    </source>
</evidence>
<dbReference type="AlphaFoldDB" id="A0A250IEY0"/>
<dbReference type="RefSeq" id="WP_095978322.1">
    <property type="nucleotide sequence ID" value="NZ_CP022163.1"/>
</dbReference>
<dbReference type="Proteomes" id="UP000217289">
    <property type="component" value="Chromosome"/>
</dbReference>
<keyword evidence="3 4" id="KW-0408">Iron</keyword>
<evidence type="ECO:0000256" key="3">
    <source>
        <dbReference type="ARBA" id="ARBA00023004"/>
    </source>
</evidence>
<dbReference type="PANTHER" id="PTHR40394:SF2">
    <property type="entry name" value="QUINOL:CYTOCHROME C OXIDOREDUCTASE MEMBRANE PROTEIN"/>
    <property type="match status" value="1"/>
</dbReference>
<keyword evidence="2 4" id="KW-0479">Metal-binding</keyword>
<dbReference type="GO" id="GO:0009055">
    <property type="term" value="F:electron transfer activity"/>
    <property type="evidence" value="ECO:0007669"/>
    <property type="project" value="InterPro"/>
</dbReference>
<evidence type="ECO:0000313" key="7">
    <source>
        <dbReference type="Proteomes" id="UP000217289"/>
    </source>
</evidence>
<dbReference type="GO" id="GO:0020037">
    <property type="term" value="F:heme binding"/>
    <property type="evidence" value="ECO:0007669"/>
    <property type="project" value="InterPro"/>
</dbReference>
<reference evidence="6 7" key="1">
    <citation type="submission" date="2017-06" db="EMBL/GenBank/DDBJ databases">
        <authorList>
            <person name="Kim H.J."/>
            <person name="Triplett B.A."/>
        </authorList>
    </citation>
    <scope>NUCLEOTIDE SEQUENCE [LARGE SCALE GENOMIC DNA]</scope>
    <source>
        <strain evidence="6 7">DSM 14713</strain>
    </source>
</reference>
<dbReference type="InterPro" id="IPR036909">
    <property type="entry name" value="Cyt_c-like_dom_sf"/>
</dbReference>
<dbReference type="OrthoDB" id="9773456at2"/>
<dbReference type="KEGG" id="mbd:MEBOL_003248"/>
<dbReference type="InterPro" id="IPR009056">
    <property type="entry name" value="Cyt_c-like_dom"/>
</dbReference>
<accession>A0A250IEY0</accession>
<dbReference type="SUPFAM" id="SSF46626">
    <property type="entry name" value="Cytochrome c"/>
    <property type="match status" value="1"/>
</dbReference>
<dbReference type="Pfam" id="PF13442">
    <property type="entry name" value="Cytochrome_CBB3"/>
    <property type="match status" value="1"/>
</dbReference>
<dbReference type="PANTHER" id="PTHR40394">
    <property type="entry name" value="LIPOPROTEIN-RELATED"/>
    <property type="match status" value="1"/>
</dbReference>
<evidence type="ECO:0000256" key="4">
    <source>
        <dbReference type="PROSITE-ProRule" id="PRU00433"/>
    </source>
</evidence>
<dbReference type="Gene3D" id="1.10.760.10">
    <property type="entry name" value="Cytochrome c-like domain"/>
    <property type="match status" value="1"/>
</dbReference>
<organism evidence="6 7">
    <name type="scientific">Melittangium boletus DSM 14713</name>
    <dbReference type="NCBI Taxonomy" id="1294270"/>
    <lineage>
        <taxon>Bacteria</taxon>
        <taxon>Pseudomonadati</taxon>
        <taxon>Myxococcota</taxon>
        <taxon>Myxococcia</taxon>
        <taxon>Myxococcales</taxon>
        <taxon>Cystobacterineae</taxon>
        <taxon>Archangiaceae</taxon>
        <taxon>Melittangium</taxon>
    </lineage>
</organism>
<evidence type="ECO:0000259" key="5">
    <source>
        <dbReference type="PROSITE" id="PS51007"/>
    </source>
</evidence>
<dbReference type="PROSITE" id="PS51007">
    <property type="entry name" value="CYTC"/>
    <property type="match status" value="1"/>
</dbReference>
<sequence>MRHFLGVLAVVGPLMGCSVDFQGWAGMKDQPKAMAYRESDVFADERAMRVPPPGTVPREYKDRSRRVRTGGDTVETSAGIPLTLTRELLEQGHKSFDIYCATCHGVRGDGVSPVARKMGVRAPPSLLVLPPYADGHYFNVIGRGFGLMPGYAEKLTPEQRWAVVAYVRALQASQRVRLEDVPPEARERLLQEKAP</sequence>